<keyword evidence="3" id="KW-1185">Reference proteome</keyword>
<evidence type="ECO:0000256" key="1">
    <source>
        <dbReference type="SAM" id="Coils"/>
    </source>
</evidence>
<keyword evidence="1" id="KW-0175">Coiled coil</keyword>
<sequence>MLFRSLTTRSTFRGLRSRFDVSTASARRTELSLFGLMLFGFCLAGASSSAAEGEPAESFLASLRAVGYFDTAIVYLDRVEQYPGVDGDFKKAIPLEKAQTYVDAARSSRSATAREGYLKDATDQLDVFLKAGTHPRQSEARMMLGTLQMFRGAQTLGSEPDDAKRKEARETYLAAAKTFSDIVEKLRNELKEMQGAKIDAKSNPGGAALRDQLRGEFLQGMTLAGEAWLQAAKTYNDPGKQAKKELSEALKLFTDLSEKYDDFPPGAIALMSRGLVQELLSENDKALDSFIRMLETQDVDDLRDAKFQAASGLIRLSLADKPPKFQMVIDRVQPMIDSVRPNERRLSSAAQLHVDLAEAYLAKSRDKKNQKPADLKRAESDGRQLLIKASKIDGDHVAEATRLLASMGIEAASEETAELPTAEDPVSLDDAYAKTIELYQAGENYSQMLATATKEKDNARAAELEKQVSQTRQVAMQILSRGLSLIRSKSDVEMAGNARQLLAFLLYQDERFHDASVVGSFLAKSTPGTDMGMKGGLIARNALQNLLVVDTSNAHLIAEVKDLADFVQSNWPTHAETPVFQRLVVELALQDDQWDQARGLIEAMGKSTTRSLLQRKLGLFLYQASITARAGDDETQAAKYLAEAKQELKAGLDSIEGGLADEEAMKAALILAKIQLRNDEVTAADKTLNNDKYGPLKVAERLLGKETNKSNEAFASDLYSTELNLLVQKMTAPNSDTDKLVGQASDVMEKLRASVTGPDASARLSGIYLRMARDIREQLDGSEPGQKAKLIGAFRVFLERISATTEDQATLQWIGQTVMALAESSIEPGQTKATGQAAELLATATETFERLKKNSDDVPLTVDFQLGRAQRLSGNYKGALDTLDPVLRKKPNMLNAQMEAANAYEQWAATLPPTYAGSAYKAALNGARPDESKKNVIWGWGKISQLTSSNESFRDMFFDARYHVALCRYLWGKSTSEKTLIEKSVLDITKVAALYPELGGDQQRRKFDSLLKLIQKELGQKPEGLPPIEK</sequence>
<comment type="caution">
    <text evidence="2">The sequence shown here is derived from an EMBL/GenBank/DDBJ whole genome shotgun (WGS) entry which is preliminary data.</text>
</comment>
<name>A0A5C6FCF9_9BACT</name>
<evidence type="ECO:0000313" key="2">
    <source>
        <dbReference type="EMBL" id="TWU59095.1"/>
    </source>
</evidence>
<accession>A0A5C6FCF9</accession>
<protein>
    <recommendedName>
        <fullName evidence="4">Tetratricopeptide repeat protein</fullName>
    </recommendedName>
</protein>
<gene>
    <name evidence="2" type="ORF">Poly51_18810</name>
</gene>
<dbReference type="OrthoDB" id="224351at2"/>
<dbReference type="Proteomes" id="UP000318288">
    <property type="component" value="Unassembled WGS sequence"/>
</dbReference>
<evidence type="ECO:0000313" key="3">
    <source>
        <dbReference type="Proteomes" id="UP000318288"/>
    </source>
</evidence>
<dbReference type="InterPro" id="IPR011990">
    <property type="entry name" value="TPR-like_helical_dom_sf"/>
</dbReference>
<dbReference type="RefSeq" id="WP_146456453.1">
    <property type="nucleotide sequence ID" value="NZ_SJPW01000002.1"/>
</dbReference>
<dbReference type="EMBL" id="SJPW01000002">
    <property type="protein sequence ID" value="TWU59095.1"/>
    <property type="molecule type" value="Genomic_DNA"/>
</dbReference>
<proteinExistence type="predicted"/>
<organism evidence="2 3">
    <name type="scientific">Rubripirellula tenax</name>
    <dbReference type="NCBI Taxonomy" id="2528015"/>
    <lineage>
        <taxon>Bacteria</taxon>
        <taxon>Pseudomonadati</taxon>
        <taxon>Planctomycetota</taxon>
        <taxon>Planctomycetia</taxon>
        <taxon>Pirellulales</taxon>
        <taxon>Pirellulaceae</taxon>
        <taxon>Rubripirellula</taxon>
    </lineage>
</organism>
<dbReference type="Gene3D" id="1.25.40.10">
    <property type="entry name" value="Tetratricopeptide repeat domain"/>
    <property type="match status" value="1"/>
</dbReference>
<dbReference type="SUPFAM" id="SSF48452">
    <property type="entry name" value="TPR-like"/>
    <property type="match status" value="1"/>
</dbReference>
<reference evidence="2 3" key="1">
    <citation type="submission" date="2019-02" db="EMBL/GenBank/DDBJ databases">
        <title>Deep-cultivation of Planctomycetes and their phenomic and genomic characterization uncovers novel biology.</title>
        <authorList>
            <person name="Wiegand S."/>
            <person name="Jogler M."/>
            <person name="Boedeker C."/>
            <person name="Pinto D."/>
            <person name="Vollmers J."/>
            <person name="Rivas-Marin E."/>
            <person name="Kohn T."/>
            <person name="Peeters S.H."/>
            <person name="Heuer A."/>
            <person name="Rast P."/>
            <person name="Oberbeckmann S."/>
            <person name="Bunk B."/>
            <person name="Jeske O."/>
            <person name="Meyerdierks A."/>
            <person name="Storesund J.E."/>
            <person name="Kallscheuer N."/>
            <person name="Luecker S."/>
            <person name="Lage O.M."/>
            <person name="Pohl T."/>
            <person name="Merkel B.J."/>
            <person name="Hornburger P."/>
            <person name="Mueller R.-W."/>
            <person name="Bruemmer F."/>
            <person name="Labrenz M."/>
            <person name="Spormann A.M."/>
            <person name="Op Den Camp H."/>
            <person name="Overmann J."/>
            <person name="Amann R."/>
            <person name="Jetten M.S.M."/>
            <person name="Mascher T."/>
            <person name="Medema M.H."/>
            <person name="Devos D.P."/>
            <person name="Kaster A.-K."/>
            <person name="Ovreas L."/>
            <person name="Rohde M."/>
            <person name="Galperin M.Y."/>
            <person name="Jogler C."/>
        </authorList>
    </citation>
    <scope>NUCLEOTIDE SEQUENCE [LARGE SCALE GENOMIC DNA]</scope>
    <source>
        <strain evidence="2 3">Poly51</strain>
    </source>
</reference>
<evidence type="ECO:0008006" key="4">
    <source>
        <dbReference type="Google" id="ProtNLM"/>
    </source>
</evidence>
<feature type="coiled-coil region" evidence="1">
    <location>
        <begin position="176"/>
        <end position="203"/>
    </location>
</feature>
<dbReference type="AlphaFoldDB" id="A0A5C6FCF9"/>